<gene>
    <name evidence="1" type="ORF">I4Q42_24150</name>
</gene>
<dbReference type="Proteomes" id="UP000639859">
    <property type="component" value="Unassembled WGS sequence"/>
</dbReference>
<protein>
    <submittedName>
        <fullName evidence="1">Efflux RND transporter permease subunit</fullName>
    </submittedName>
</protein>
<dbReference type="EMBL" id="JADWOX010000026">
    <property type="protein sequence ID" value="MBI1686771.1"/>
    <property type="molecule type" value="Genomic_DNA"/>
</dbReference>
<accession>A0ABS0T4F7</accession>
<dbReference type="SUPFAM" id="SSF82693">
    <property type="entry name" value="Multidrug efflux transporter AcrB pore domain, PN1, PN2, PC1 and PC2 subdomains"/>
    <property type="match status" value="1"/>
</dbReference>
<name>A0ABS0T4F7_9CAUL</name>
<evidence type="ECO:0000313" key="2">
    <source>
        <dbReference type="Proteomes" id="UP000639859"/>
    </source>
</evidence>
<feature type="non-terminal residue" evidence="1">
    <location>
        <position position="143"/>
    </location>
</feature>
<organism evidence="1 2">
    <name type="scientific">Caulobacter hibisci</name>
    <dbReference type="NCBI Taxonomy" id="2035993"/>
    <lineage>
        <taxon>Bacteria</taxon>
        <taxon>Pseudomonadati</taxon>
        <taxon>Pseudomonadota</taxon>
        <taxon>Alphaproteobacteria</taxon>
        <taxon>Caulobacterales</taxon>
        <taxon>Caulobacteraceae</taxon>
        <taxon>Caulobacter</taxon>
    </lineage>
</organism>
<sequence>MLTPYRRALTTTVNDIEHIEANSLPGIGVVKIYFQPGADVRLANAQITAVSQTLLRQMPSGTTPPLVLNYNASTVPIVQLALAGQGLSEQNLFDYGVNFIRRGRSTATGACVLRIILTRPLARQTDGSAPKLLHAKLHPCWLP</sequence>
<comment type="caution">
    <text evidence="1">The sequence shown here is derived from an EMBL/GenBank/DDBJ whole genome shotgun (WGS) entry which is preliminary data.</text>
</comment>
<dbReference type="Gene3D" id="3.30.70.1430">
    <property type="entry name" value="Multidrug efflux transporter AcrB pore domain"/>
    <property type="match status" value="1"/>
</dbReference>
<keyword evidence="2" id="KW-1185">Reference proteome</keyword>
<reference evidence="1 2" key="1">
    <citation type="submission" date="2020-11" db="EMBL/GenBank/DDBJ databases">
        <title>genome sequence of strain KACC 18849.</title>
        <authorList>
            <person name="Gao J."/>
            <person name="Zhang X."/>
        </authorList>
    </citation>
    <scope>NUCLEOTIDE SEQUENCE [LARGE SCALE GENOMIC DNA]</scope>
    <source>
        <strain evidence="1 2">KACC 18849</strain>
    </source>
</reference>
<proteinExistence type="predicted"/>
<dbReference type="Gene3D" id="3.30.70.1320">
    <property type="entry name" value="Multidrug efflux transporter AcrB pore domain like"/>
    <property type="match status" value="1"/>
</dbReference>
<evidence type="ECO:0000313" key="1">
    <source>
        <dbReference type="EMBL" id="MBI1686771.1"/>
    </source>
</evidence>